<evidence type="ECO:0000256" key="4">
    <source>
        <dbReference type="ARBA" id="ARBA00022553"/>
    </source>
</evidence>
<evidence type="ECO:0000256" key="10">
    <source>
        <dbReference type="ARBA" id="ARBA00022989"/>
    </source>
</evidence>
<dbReference type="InterPro" id="IPR036097">
    <property type="entry name" value="HisK_dim/P_sf"/>
</dbReference>
<dbReference type="InterPro" id="IPR036890">
    <property type="entry name" value="HATPase_C_sf"/>
</dbReference>
<keyword evidence="5" id="KW-0808">Transferase</keyword>
<dbReference type="RefSeq" id="WP_111744485.1">
    <property type="nucleotide sequence ID" value="NZ_CM009973.1"/>
</dbReference>
<keyword evidence="6 13" id="KW-0812">Transmembrane</keyword>
<dbReference type="EMBL" id="PZJG01000031">
    <property type="protein sequence ID" value="RAK47686.1"/>
    <property type="molecule type" value="Genomic_DNA"/>
</dbReference>
<proteinExistence type="predicted"/>
<keyword evidence="10 13" id="KW-1133">Transmembrane helix</keyword>
<evidence type="ECO:0000256" key="9">
    <source>
        <dbReference type="ARBA" id="ARBA00022840"/>
    </source>
</evidence>
<dbReference type="SUPFAM" id="SSF47384">
    <property type="entry name" value="Homodimeric domain of signal transducing histidine kinase"/>
    <property type="match status" value="1"/>
</dbReference>
<dbReference type="CDD" id="cd00082">
    <property type="entry name" value="HisKA"/>
    <property type="match status" value="1"/>
</dbReference>
<dbReference type="GO" id="GO:0016020">
    <property type="term" value="C:membrane"/>
    <property type="evidence" value="ECO:0007669"/>
    <property type="project" value="UniProtKB-SubCell"/>
</dbReference>
<name>A0A328A039_9STAP</name>
<protein>
    <recommendedName>
        <fullName evidence="3">histidine kinase</fullName>
        <ecNumber evidence="3">2.7.13.3</ecNumber>
    </recommendedName>
</protein>
<feature type="transmembrane region" description="Helical" evidence="13">
    <location>
        <begin position="51"/>
        <end position="70"/>
    </location>
</feature>
<dbReference type="GO" id="GO:0005524">
    <property type="term" value="F:ATP binding"/>
    <property type="evidence" value="ECO:0007669"/>
    <property type="project" value="UniProtKB-KW"/>
</dbReference>
<dbReference type="SUPFAM" id="SSF55874">
    <property type="entry name" value="ATPase domain of HSP90 chaperone/DNA topoisomerase II/histidine kinase"/>
    <property type="match status" value="1"/>
</dbReference>
<dbReference type="InterPro" id="IPR005467">
    <property type="entry name" value="His_kinase_dom"/>
</dbReference>
<evidence type="ECO:0000313" key="15">
    <source>
        <dbReference type="EMBL" id="RAK47686.1"/>
    </source>
</evidence>
<evidence type="ECO:0000256" key="8">
    <source>
        <dbReference type="ARBA" id="ARBA00022777"/>
    </source>
</evidence>
<evidence type="ECO:0000256" key="3">
    <source>
        <dbReference type="ARBA" id="ARBA00012438"/>
    </source>
</evidence>
<dbReference type="Proteomes" id="UP000249579">
    <property type="component" value="Plasmid pZKMB2"/>
</dbReference>
<feature type="domain" description="Histidine kinase" evidence="14">
    <location>
        <begin position="144"/>
        <end position="337"/>
    </location>
</feature>
<dbReference type="OrthoDB" id="14660at2"/>
<keyword evidence="9" id="KW-0067">ATP-binding</keyword>
<geneLocation type="plasmid" evidence="16">
    <name>pzkmb2</name>
</geneLocation>
<comment type="caution">
    <text evidence="15">The sequence shown here is derived from an EMBL/GenBank/DDBJ whole genome shotgun (WGS) entry which is preliminary data.</text>
</comment>
<keyword evidence="7" id="KW-0547">Nucleotide-binding</keyword>
<organism evidence="15 16">
    <name type="scientific">Macrococcoides bohemicum</name>
    <dbReference type="NCBI Taxonomy" id="1903056"/>
    <lineage>
        <taxon>Bacteria</taxon>
        <taxon>Bacillati</taxon>
        <taxon>Bacillota</taxon>
        <taxon>Bacilli</taxon>
        <taxon>Bacillales</taxon>
        <taxon>Staphylococcaceae</taxon>
        <taxon>Macrococcoides</taxon>
    </lineage>
</organism>
<dbReference type="InterPro" id="IPR050398">
    <property type="entry name" value="HssS/ArlS-like"/>
</dbReference>
<keyword evidence="15" id="KW-0614">Plasmid</keyword>
<evidence type="ECO:0000259" key="14">
    <source>
        <dbReference type="PROSITE" id="PS50109"/>
    </source>
</evidence>
<reference evidence="15 16" key="1">
    <citation type="journal article" date="2018" name="Front. Microbiol.">
        <title>Description and Comparative Genomics of Macrococcus caseolyticus subsp. hominis subsp. nov., Macrococcus goetzii sp. nov., Macrococcus epidermidis sp. nov., and Macrococcus bohemicus sp. nov., Novel Macrococci From Human Clinical Material With Virulence Potential and Suspected Uptake of Foreign DNA by Natural Transformation.</title>
        <authorList>
            <person name="Maslanova I."/>
            <person name="Wertheimer Z."/>
            <person name="Sedlacek I."/>
            <person name="Svec P."/>
            <person name="Indrakova A."/>
            <person name="Kovarovic V."/>
            <person name="Schumann P."/>
            <person name="Sproer C."/>
            <person name="Kralova S."/>
            <person name="Sedo O."/>
            <person name="Kristofova L."/>
            <person name="Vrbovska V."/>
            <person name="Fuzik T."/>
            <person name="Petras P."/>
            <person name="Zdrahal Z."/>
            <person name="Ruzickova V."/>
            <person name="Doskar J."/>
            <person name="Pantucek R."/>
        </authorList>
    </citation>
    <scope>NUCLEOTIDE SEQUENCE [LARGE SCALE GENOMIC DNA]</scope>
    <source>
        <strain evidence="15 16">03/115</strain>
        <plasmid evidence="15">pZKMB2</plasmid>
    </source>
</reference>
<keyword evidence="11" id="KW-0902">Two-component regulatory system</keyword>
<evidence type="ECO:0000256" key="11">
    <source>
        <dbReference type="ARBA" id="ARBA00023012"/>
    </source>
</evidence>
<dbReference type="PANTHER" id="PTHR45528">
    <property type="entry name" value="SENSOR HISTIDINE KINASE CPXA"/>
    <property type="match status" value="1"/>
</dbReference>
<dbReference type="GO" id="GO:0000155">
    <property type="term" value="F:phosphorelay sensor kinase activity"/>
    <property type="evidence" value="ECO:0007669"/>
    <property type="project" value="InterPro"/>
</dbReference>
<evidence type="ECO:0000313" key="16">
    <source>
        <dbReference type="Proteomes" id="UP000249579"/>
    </source>
</evidence>
<comment type="catalytic activity">
    <reaction evidence="1">
        <text>ATP + protein L-histidine = ADP + protein N-phospho-L-histidine.</text>
        <dbReference type="EC" id="2.7.13.3"/>
    </reaction>
</comment>
<dbReference type="PROSITE" id="PS50109">
    <property type="entry name" value="HIS_KIN"/>
    <property type="match status" value="1"/>
</dbReference>
<keyword evidence="12 13" id="KW-0472">Membrane</keyword>
<evidence type="ECO:0000256" key="13">
    <source>
        <dbReference type="SAM" id="Phobius"/>
    </source>
</evidence>
<dbReference type="Gene3D" id="3.30.565.10">
    <property type="entry name" value="Histidine kinase-like ATPase, C-terminal domain"/>
    <property type="match status" value="1"/>
</dbReference>
<evidence type="ECO:0000256" key="7">
    <source>
        <dbReference type="ARBA" id="ARBA00022741"/>
    </source>
</evidence>
<dbReference type="Pfam" id="PF02518">
    <property type="entry name" value="HATPase_c"/>
    <property type="match status" value="1"/>
</dbReference>
<accession>A0A328A039</accession>
<dbReference type="EC" id="2.7.13.3" evidence="3"/>
<dbReference type="Gene3D" id="1.10.287.130">
    <property type="match status" value="1"/>
</dbReference>
<dbReference type="AlphaFoldDB" id="A0A328A039"/>
<evidence type="ECO:0000256" key="5">
    <source>
        <dbReference type="ARBA" id="ARBA00022679"/>
    </source>
</evidence>
<dbReference type="InterPro" id="IPR003661">
    <property type="entry name" value="HisK_dim/P_dom"/>
</dbReference>
<evidence type="ECO:0000256" key="2">
    <source>
        <dbReference type="ARBA" id="ARBA00004141"/>
    </source>
</evidence>
<evidence type="ECO:0000256" key="1">
    <source>
        <dbReference type="ARBA" id="ARBA00000085"/>
    </source>
</evidence>
<gene>
    <name evidence="15" type="ORF">BHX94_12585</name>
</gene>
<comment type="subcellular location">
    <subcellularLocation>
        <location evidence="2">Membrane</location>
        <topology evidence="2">Multi-pass membrane protein</topology>
    </subcellularLocation>
</comment>
<sequence length="342" mass="39800">MNLNAKYYLYILISLLYVPIAFVVANYSVFFSVTILNQLNGTNFRFISTNYSFHILFIFCVLILIFINWISKIIINISNDILVIADEIQQINSQNTLPHILNSSTKKSEINVLYNSVNHLIIRLKKNQIERMNLEEIHSKYLAQISHDIKTPLSLIRISLYYLENNMNYEESISDIKHNIKVIEKLSDQIKVENDFGKDSNLDLIINEIYLKDFFETALLKWNSVLKKQFKIYLDIDKTIILPLNTIWFERLIDNIIQNIVFHSKAKNVNIQVFIVNDATKIVITDDGKGFDYNQVIESQVNTKGKGLNIINDISHILNLELEYITSPNKGTKIVLTHYTFN</sequence>
<keyword evidence="4" id="KW-0597">Phosphoprotein</keyword>
<evidence type="ECO:0000256" key="6">
    <source>
        <dbReference type="ARBA" id="ARBA00022692"/>
    </source>
</evidence>
<dbReference type="InterPro" id="IPR003594">
    <property type="entry name" value="HATPase_dom"/>
</dbReference>
<evidence type="ECO:0000256" key="12">
    <source>
        <dbReference type="ARBA" id="ARBA00023136"/>
    </source>
</evidence>
<dbReference type="PANTHER" id="PTHR45528:SF9">
    <property type="entry name" value="SENSOR HISTIDINE KINASE YBDK"/>
    <property type="match status" value="1"/>
</dbReference>
<feature type="transmembrane region" description="Helical" evidence="13">
    <location>
        <begin position="7"/>
        <end position="31"/>
    </location>
</feature>
<keyword evidence="8" id="KW-0418">Kinase</keyword>